<name>X0U825_9ZZZZ</name>
<sequence length="140" mass="15682">MAAGRMSDKRYVLLICAGLVLATVIAYGQLYNSDFVYYDDDMYVIENSHVNNGITGESISWAFTTGHAYNWHPLTWLSHMLDCQLFGTEPGWHHLTNLLLHLLNTLLLFGVLKRMTGALWQSGFVAAAFALHPLHVESVA</sequence>
<comment type="caution">
    <text evidence="2">The sequence shown here is derived from an EMBL/GenBank/DDBJ whole genome shotgun (WGS) entry which is preliminary data.</text>
</comment>
<evidence type="ECO:0008006" key="3">
    <source>
        <dbReference type="Google" id="ProtNLM"/>
    </source>
</evidence>
<dbReference type="PANTHER" id="PTHR44216">
    <property type="entry name" value="PROTEIN O-MANNOSYL-TRANSFERASE TMTC2"/>
    <property type="match status" value="1"/>
</dbReference>
<evidence type="ECO:0000256" key="1">
    <source>
        <dbReference type="SAM" id="Phobius"/>
    </source>
</evidence>
<protein>
    <recommendedName>
        <fullName evidence="3">Glycosyltransferase RgtA/B/C/D-like domain-containing protein</fullName>
    </recommendedName>
</protein>
<gene>
    <name evidence="2" type="ORF">S01H1_32097</name>
</gene>
<keyword evidence="1" id="KW-0472">Membrane</keyword>
<dbReference type="AlphaFoldDB" id="X0U825"/>
<dbReference type="EMBL" id="BARS01019850">
    <property type="protein sequence ID" value="GAF95461.1"/>
    <property type="molecule type" value="Genomic_DNA"/>
</dbReference>
<dbReference type="GO" id="GO:0005789">
    <property type="term" value="C:endoplasmic reticulum membrane"/>
    <property type="evidence" value="ECO:0007669"/>
    <property type="project" value="TreeGrafter"/>
</dbReference>
<dbReference type="GO" id="GO:0035269">
    <property type="term" value="P:protein O-linked glycosylation via mannose"/>
    <property type="evidence" value="ECO:0007669"/>
    <property type="project" value="TreeGrafter"/>
</dbReference>
<evidence type="ECO:0000313" key="2">
    <source>
        <dbReference type="EMBL" id="GAF95461.1"/>
    </source>
</evidence>
<organism evidence="2">
    <name type="scientific">marine sediment metagenome</name>
    <dbReference type="NCBI Taxonomy" id="412755"/>
    <lineage>
        <taxon>unclassified sequences</taxon>
        <taxon>metagenomes</taxon>
        <taxon>ecological metagenomes</taxon>
    </lineage>
</organism>
<dbReference type="InterPro" id="IPR052384">
    <property type="entry name" value="TMTC_O-mannosyltransferase"/>
</dbReference>
<reference evidence="2" key="1">
    <citation type="journal article" date="2014" name="Front. Microbiol.">
        <title>High frequency of phylogenetically diverse reductive dehalogenase-homologous genes in deep subseafloor sedimentary metagenomes.</title>
        <authorList>
            <person name="Kawai M."/>
            <person name="Futagami T."/>
            <person name="Toyoda A."/>
            <person name="Takaki Y."/>
            <person name="Nishi S."/>
            <person name="Hori S."/>
            <person name="Arai W."/>
            <person name="Tsubouchi T."/>
            <person name="Morono Y."/>
            <person name="Uchiyama I."/>
            <person name="Ito T."/>
            <person name="Fujiyama A."/>
            <person name="Inagaki F."/>
            <person name="Takami H."/>
        </authorList>
    </citation>
    <scope>NUCLEOTIDE SEQUENCE</scope>
    <source>
        <strain evidence="2">Expedition CK06-06</strain>
    </source>
</reference>
<feature type="transmembrane region" description="Helical" evidence="1">
    <location>
        <begin position="95"/>
        <end position="112"/>
    </location>
</feature>
<dbReference type="PANTHER" id="PTHR44216:SF3">
    <property type="entry name" value="PROTEIN O-MANNOSYL-TRANSFERASE TMTC2"/>
    <property type="match status" value="1"/>
</dbReference>
<accession>X0U825</accession>
<proteinExistence type="predicted"/>
<dbReference type="GO" id="GO:0000030">
    <property type="term" value="F:mannosyltransferase activity"/>
    <property type="evidence" value="ECO:0007669"/>
    <property type="project" value="TreeGrafter"/>
</dbReference>
<feature type="non-terminal residue" evidence="2">
    <location>
        <position position="140"/>
    </location>
</feature>
<keyword evidence="1" id="KW-1133">Transmembrane helix</keyword>
<keyword evidence="1" id="KW-0812">Transmembrane</keyword>